<keyword evidence="3" id="KW-1185">Reference proteome</keyword>
<evidence type="ECO:0000313" key="3">
    <source>
        <dbReference type="Proteomes" id="UP000214646"/>
    </source>
</evidence>
<feature type="region of interest" description="Disordered" evidence="1">
    <location>
        <begin position="37"/>
        <end position="75"/>
    </location>
</feature>
<feature type="compositionally biased region" description="Basic and acidic residues" evidence="1">
    <location>
        <begin position="37"/>
        <end position="56"/>
    </location>
</feature>
<name>A0A225E6S6_9BACT</name>
<gene>
    <name evidence="2" type="ORF">FRUB_00207</name>
</gene>
<dbReference type="Proteomes" id="UP000214646">
    <property type="component" value="Unassembled WGS sequence"/>
</dbReference>
<organism evidence="2 3">
    <name type="scientific">Fimbriiglobus ruber</name>
    <dbReference type="NCBI Taxonomy" id="1908690"/>
    <lineage>
        <taxon>Bacteria</taxon>
        <taxon>Pseudomonadati</taxon>
        <taxon>Planctomycetota</taxon>
        <taxon>Planctomycetia</taxon>
        <taxon>Gemmatales</taxon>
        <taxon>Gemmataceae</taxon>
        <taxon>Fimbriiglobus</taxon>
    </lineage>
</organism>
<comment type="caution">
    <text evidence="2">The sequence shown here is derived from an EMBL/GenBank/DDBJ whole genome shotgun (WGS) entry which is preliminary data.</text>
</comment>
<protein>
    <submittedName>
        <fullName evidence="2">Uncharacterized protein</fullName>
    </submittedName>
</protein>
<evidence type="ECO:0000256" key="1">
    <source>
        <dbReference type="SAM" id="MobiDB-lite"/>
    </source>
</evidence>
<accession>A0A225E6S6</accession>
<proteinExistence type="predicted"/>
<dbReference type="EMBL" id="NIDE01000001">
    <property type="protein sequence ID" value="OWK46508.1"/>
    <property type="molecule type" value="Genomic_DNA"/>
</dbReference>
<evidence type="ECO:0000313" key="2">
    <source>
        <dbReference type="EMBL" id="OWK46508.1"/>
    </source>
</evidence>
<sequence length="75" mass="8697">MAIFSERLSDIRDARTDSGVSFGQADLVESEAKVRKRHEEVKEKGNQFKERTKQARESTNVKLQEYFPELQGLPR</sequence>
<dbReference type="AlphaFoldDB" id="A0A225E6S6"/>
<reference evidence="3" key="1">
    <citation type="submission" date="2017-06" db="EMBL/GenBank/DDBJ databases">
        <title>Genome analysis of Fimbriiglobus ruber SP5, the first member of the order Planctomycetales with confirmed chitinolytic capability.</title>
        <authorList>
            <person name="Ravin N.V."/>
            <person name="Rakitin A.L."/>
            <person name="Ivanova A.A."/>
            <person name="Beletsky A.V."/>
            <person name="Kulichevskaya I.S."/>
            <person name="Mardanov A.V."/>
            <person name="Dedysh S.N."/>
        </authorList>
    </citation>
    <scope>NUCLEOTIDE SEQUENCE [LARGE SCALE GENOMIC DNA]</scope>
    <source>
        <strain evidence="3">SP5</strain>
    </source>
</reference>